<reference evidence="13" key="1">
    <citation type="journal article" date="2019" name="Int. J. Syst. Evol. Microbiol.">
        <title>The Global Catalogue of Microorganisms (GCM) 10K type strain sequencing project: providing services to taxonomists for standard genome sequencing and annotation.</title>
        <authorList>
            <consortium name="The Broad Institute Genomics Platform"/>
            <consortium name="The Broad Institute Genome Sequencing Center for Infectious Disease"/>
            <person name="Wu L."/>
            <person name="Ma J."/>
        </authorList>
    </citation>
    <scope>NUCLEOTIDE SEQUENCE [LARGE SCALE GENOMIC DNA]</scope>
    <source>
        <strain evidence="13">CGMCC 1.13681</strain>
    </source>
</reference>
<comment type="caution">
    <text evidence="12">The sequence shown here is derived from an EMBL/GenBank/DDBJ whole genome shotgun (WGS) entry which is preliminary data.</text>
</comment>
<dbReference type="InterPro" id="IPR006474">
    <property type="entry name" value="Helicase_Cas3_CRISPR-ass_core"/>
</dbReference>
<evidence type="ECO:0000256" key="7">
    <source>
        <dbReference type="ARBA" id="ARBA00022806"/>
    </source>
</evidence>
<evidence type="ECO:0000256" key="5">
    <source>
        <dbReference type="ARBA" id="ARBA00022741"/>
    </source>
</evidence>
<keyword evidence="4" id="KW-0479">Metal-binding</keyword>
<dbReference type="CDD" id="cd09641">
    <property type="entry name" value="Cas3''_I"/>
    <property type="match status" value="1"/>
</dbReference>
<sequence length="817" mass="89593">MMDVLSVLLAKSESSTRAKELLTEHLRDTLAAAVQLRRRVGQLTAAEKVFGGRFWTAVELAALTHDAGKIPEGFQDMVAGRTRAWGERHEVLSLGFLPGLIMDPPLLSWVAAAVATHHRALTRAPDPATPASLDRRNLAWQYGTVSAAEYHERFQPIPAKAVAALADWLRTTAHASRPQDVPAHGPTLTEEQLLARAHELLYQLLDYWEEKVSPEEGLAAVLLQGAVTLSDHLSSAHGSLSTQQPLDADFRSRLERQLAAGGKALRAHQLRAAAVEGHLLLRAPTGSGKTEAALLWAAGQVSGLQEATGGVPRVFFTLPYLASINAMARRLEITLESPGAVGVSHSRAASYHLAVAISSEDEDQDEGGSPCRIDAASKALSRAAATKLFHESVRIATPYQLLRAALAGPAHAGILVDAANSVFILDELHAYDARRLGYILASARLWERLGGRVAVLSATLPHALASLFTQTLTGTTTQLDALDFDLPARHLLRIRDHHLTDPAALAEIRRQLSENKSVLVVANNVADALELFNQLAPAVQEQHGSDAALLLHSRFKRGDRSHIERRIAERFATVSPDAQHTRRPGLLVATQVVEVSLDVDFDVLFTSAAPLEALLQRFGRVNRIAARPAAEVIVHYPSWTTRGKRPDEYADGVYPRVPVEKGWGILRSHDGRTVDEADATSWLDSIYADTWGQQWRNDVIGHREQFDHDFLQFRLPFHDRSALSDGFDELFDGTEAILEQDREDYIAALAEAGTGRKAAGRLLADEYLIPVPHWAGDLSRYEKQLKVRVLDGDYDPERGLLAVRGHPQQRYQLGEVL</sequence>
<dbReference type="NCBIfam" id="TIGR01587">
    <property type="entry name" value="cas3_core"/>
    <property type="match status" value="1"/>
</dbReference>
<keyword evidence="9" id="KW-0051">Antiviral defense</keyword>
<dbReference type="SMART" id="SM00487">
    <property type="entry name" value="DEXDc"/>
    <property type="match status" value="1"/>
</dbReference>
<organism evidence="12 13">
    <name type="scientific">Streptomyces polyrhachis</name>
    <dbReference type="NCBI Taxonomy" id="1282885"/>
    <lineage>
        <taxon>Bacteria</taxon>
        <taxon>Bacillati</taxon>
        <taxon>Actinomycetota</taxon>
        <taxon>Actinomycetes</taxon>
        <taxon>Kitasatosporales</taxon>
        <taxon>Streptomycetaceae</taxon>
        <taxon>Streptomyces</taxon>
    </lineage>
</organism>
<dbReference type="InterPro" id="IPR011545">
    <property type="entry name" value="DEAD/DEAH_box_helicase_dom"/>
</dbReference>
<comment type="similarity">
    <text evidence="10">Belongs to the DEAD box helicase family.</text>
</comment>
<dbReference type="InterPro" id="IPR006483">
    <property type="entry name" value="CRISPR-assoc_Cas3_HD"/>
</dbReference>
<dbReference type="Gene3D" id="3.40.50.300">
    <property type="entry name" value="P-loop containing nucleotide triphosphate hydrolases"/>
    <property type="match status" value="2"/>
</dbReference>
<accession>A0ABW2GBF6</accession>
<dbReference type="PANTHER" id="PTHR47959">
    <property type="entry name" value="ATP-DEPENDENT RNA HELICASE RHLE-RELATED"/>
    <property type="match status" value="1"/>
</dbReference>
<protein>
    <submittedName>
        <fullName evidence="12">CRISPR-associated helicase Cas3</fullName>
    </submittedName>
</protein>
<dbReference type="InterPro" id="IPR054712">
    <property type="entry name" value="Cas3-like_dom"/>
</dbReference>
<evidence type="ECO:0000313" key="12">
    <source>
        <dbReference type="EMBL" id="MFC7216888.1"/>
    </source>
</evidence>
<evidence type="ECO:0000256" key="6">
    <source>
        <dbReference type="ARBA" id="ARBA00022801"/>
    </source>
</evidence>
<keyword evidence="6" id="KW-0378">Hydrolase</keyword>
<feature type="domain" description="HD Cas3-type" evidence="11">
    <location>
        <begin position="15"/>
        <end position="233"/>
    </location>
</feature>
<gene>
    <name evidence="12" type="primary">cas3</name>
    <name evidence="12" type="ORF">ACFQLX_01685</name>
</gene>
<dbReference type="SUPFAM" id="SSF52540">
    <property type="entry name" value="P-loop containing nucleoside triphosphate hydrolases"/>
    <property type="match status" value="1"/>
</dbReference>
<comment type="similarity">
    <text evidence="2">In the central section; belongs to the CRISPR-associated helicase Cas3 family.</text>
</comment>
<evidence type="ECO:0000256" key="1">
    <source>
        <dbReference type="ARBA" id="ARBA00006847"/>
    </source>
</evidence>
<evidence type="ECO:0000256" key="4">
    <source>
        <dbReference type="ARBA" id="ARBA00022723"/>
    </source>
</evidence>
<evidence type="ECO:0000256" key="10">
    <source>
        <dbReference type="ARBA" id="ARBA00038437"/>
    </source>
</evidence>
<evidence type="ECO:0000256" key="9">
    <source>
        <dbReference type="ARBA" id="ARBA00023118"/>
    </source>
</evidence>
<dbReference type="InterPro" id="IPR001650">
    <property type="entry name" value="Helicase_C-like"/>
</dbReference>
<evidence type="ECO:0000256" key="8">
    <source>
        <dbReference type="ARBA" id="ARBA00022840"/>
    </source>
</evidence>
<dbReference type="InterPro" id="IPR014001">
    <property type="entry name" value="Helicase_ATP-bd"/>
</dbReference>
<evidence type="ECO:0000256" key="3">
    <source>
        <dbReference type="ARBA" id="ARBA00022722"/>
    </source>
</evidence>
<evidence type="ECO:0000259" key="11">
    <source>
        <dbReference type="PROSITE" id="PS51643"/>
    </source>
</evidence>
<dbReference type="InterPro" id="IPR038257">
    <property type="entry name" value="CRISPR-assoc_Cas3_HD_sf"/>
</dbReference>
<dbReference type="Gene3D" id="1.10.3210.30">
    <property type="match status" value="1"/>
</dbReference>
<dbReference type="Pfam" id="PF00270">
    <property type="entry name" value="DEAD"/>
    <property type="match status" value="1"/>
</dbReference>
<keyword evidence="8" id="KW-0067">ATP-binding</keyword>
<keyword evidence="13" id="KW-1185">Reference proteome</keyword>
<dbReference type="Proteomes" id="UP001596413">
    <property type="component" value="Unassembled WGS sequence"/>
</dbReference>
<proteinExistence type="inferred from homology"/>
<keyword evidence="5" id="KW-0547">Nucleotide-binding</keyword>
<keyword evidence="7" id="KW-0347">Helicase</keyword>
<dbReference type="SUPFAM" id="SSF109604">
    <property type="entry name" value="HD-domain/PDEase-like"/>
    <property type="match status" value="1"/>
</dbReference>
<dbReference type="Pfam" id="PF22590">
    <property type="entry name" value="Cas3-like_C_2"/>
    <property type="match status" value="1"/>
</dbReference>
<evidence type="ECO:0000313" key="13">
    <source>
        <dbReference type="Proteomes" id="UP001596413"/>
    </source>
</evidence>
<dbReference type="RefSeq" id="WP_386410950.1">
    <property type="nucleotide sequence ID" value="NZ_JBHSZO010000002.1"/>
</dbReference>
<dbReference type="EMBL" id="JBHSZO010000002">
    <property type="protein sequence ID" value="MFC7216888.1"/>
    <property type="molecule type" value="Genomic_DNA"/>
</dbReference>
<dbReference type="PROSITE" id="PS51643">
    <property type="entry name" value="HD_CAS3"/>
    <property type="match status" value="1"/>
</dbReference>
<dbReference type="SMART" id="SM00490">
    <property type="entry name" value="HELICc"/>
    <property type="match status" value="1"/>
</dbReference>
<dbReference type="InterPro" id="IPR050079">
    <property type="entry name" value="DEAD_box_RNA_helicase"/>
</dbReference>
<comment type="similarity">
    <text evidence="1">In the N-terminal section; belongs to the CRISPR-associated nuclease Cas3-HD family.</text>
</comment>
<evidence type="ECO:0000256" key="2">
    <source>
        <dbReference type="ARBA" id="ARBA00009046"/>
    </source>
</evidence>
<dbReference type="NCBIfam" id="TIGR01596">
    <property type="entry name" value="cas3_HD"/>
    <property type="match status" value="1"/>
</dbReference>
<dbReference type="PANTHER" id="PTHR47959:SF16">
    <property type="entry name" value="CRISPR-ASSOCIATED NUCLEASE_HELICASE CAS3-RELATED"/>
    <property type="match status" value="1"/>
</dbReference>
<dbReference type="InterPro" id="IPR027417">
    <property type="entry name" value="P-loop_NTPase"/>
</dbReference>
<name>A0ABW2GBF6_9ACTN</name>
<keyword evidence="3" id="KW-0540">Nuclease</keyword>